<dbReference type="AlphaFoldDB" id="A0A8X8CDP9"/>
<dbReference type="OrthoDB" id="820991at2759"/>
<name>A0A8X8CDP9_POPTO</name>
<proteinExistence type="predicted"/>
<dbReference type="GO" id="GO:0004857">
    <property type="term" value="F:enzyme inhibitor activity"/>
    <property type="evidence" value="ECO:0007669"/>
    <property type="project" value="InterPro"/>
</dbReference>
<evidence type="ECO:0000313" key="5">
    <source>
        <dbReference type="Proteomes" id="UP000886885"/>
    </source>
</evidence>
<dbReference type="InterPro" id="IPR006501">
    <property type="entry name" value="Pectinesterase_inhib_dom"/>
</dbReference>
<dbReference type="NCBIfam" id="TIGR01614">
    <property type="entry name" value="PME_inhib"/>
    <property type="match status" value="1"/>
</dbReference>
<dbReference type="Pfam" id="PF04043">
    <property type="entry name" value="PMEI"/>
    <property type="match status" value="1"/>
</dbReference>
<dbReference type="EMBL" id="JAAWWB010000020">
    <property type="protein sequence ID" value="KAG6758391.1"/>
    <property type="molecule type" value="Genomic_DNA"/>
</dbReference>
<dbReference type="SMART" id="SM00856">
    <property type="entry name" value="PMEI"/>
    <property type="match status" value="1"/>
</dbReference>
<reference evidence="4" key="1">
    <citation type="journal article" date="2020" name="bioRxiv">
        <title>Hybrid origin of Populus tomentosa Carr. identified through genome sequencing and phylogenomic analysis.</title>
        <authorList>
            <person name="An X."/>
            <person name="Gao K."/>
            <person name="Chen Z."/>
            <person name="Li J."/>
            <person name="Yang X."/>
            <person name="Yang X."/>
            <person name="Zhou J."/>
            <person name="Guo T."/>
            <person name="Zhao T."/>
            <person name="Huang S."/>
            <person name="Miao D."/>
            <person name="Khan W.U."/>
            <person name="Rao P."/>
            <person name="Ye M."/>
            <person name="Lei B."/>
            <person name="Liao W."/>
            <person name="Wang J."/>
            <person name="Ji L."/>
            <person name="Li Y."/>
            <person name="Guo B."/>
            <person name="Mustafa N.S."/>
            <person name="Li S."/>
            <person name="Yun Q."/>
            <person name="Keller S.R."/>
            <person name="Mao J."/>
            <person name="Zhang R."/>
            <person name="Strauss S.H."/>
        </authorList>
    </citation>
    <scope>NUCLEOTIDE SEQUENCE</scope>
    <source>
        <strain evidence="4">GM15</strain>
        <tissue evidence="4">Leaf</tissue>
    </source>
</reference>
<accession>A0A8X8CDP9</accession>
<evidence type="ECO:0000313" key="4">
    <source>
        <dbReference type="EMBL" id="KAG6758391.1"/>
    </source>
</evidence>
<evidence type="ECO:0000256" key="1">
    <source>
        <dbReference type="ARBA" id="ARBA00022729"/>
    </source>
</evidence>
<dbReference type="PANTHER" id="PTHR35357:SF8">
    <property type="entry name" value="OS01G0111000 PROTEIN"/>
    <property type="match status" value="1"/>
</dbReference>
<dbReference type="Proteomes" id="UP000886885">
    <property type="component" value="Chromosome 10D"/>
</dbReference>
<evidence type="ECO:0000259" key="3">
    <source>
        <dbReference type="SMART" id="SM00856"/>
    </source>
</evidence>
<protein>
    <recommendedName>
        <fullName evidence="3">Pectinesterase inhibitor domain-containing protein</fullName>
    </recommendedName>
</protein>
<keyword evidence="5" id="KW-1185">Reference proteome</keyword>
<keyword evidence="1 2" id="KW-0732">Signal</keyword>
<dbReference type="CDD" id="cd14859">
    <property type="entry name" value="PMEI_like"/>
    <property type="match status" value="1"/>
</dbReference>
<dbReference type="FunFam" id="1.20.140.40:FF:000009">
    <property type="entry name" value="Invertase/pectin methylesterase inhibitor family protein"/>
    <property type="match status" value="1"/>
</dbReference>
<gene>
    <name evidence="4" type="ORF">POTOM_038736</name>
</gene>
<feature type="chain" id="PRO_5036451578" description="Pectinesterase inhibitor domain-containing protein" evidence="2">
    <location>
        <begin position="26"/>
        <end position="283"/>
    </location>
</feature>
<dbReference type="PANTHER" id="PTHR35357">
    <property type="entry name" value="OS02G0537100 PROTEIN"/>
    <property type="match status" value="1"/>
</dbReference>
<sequence length="283" mass="31182">MNCLAWLPLFLLVNFLHQPTTLVGADLIQETCQKTRYPALCVKTLKSNPRSSTADVKGLVHIMLEANLANSKRTLATVSKLLKASGDKALKKCLDVCAEVYDNAANDDFPTAIQSLEKNDLGTAKIHVSDAFDAPGNCRDTFSEVPGAQAPPDLTKLNDYFEQLSITALIMSNIALVHVHVHLNAGPKQGRNSTLGFGAWSIELYVSIIDSSRTDVPLDEILFAERIGKVVTTEALILASSDGIFLQGLTEDMKELYIKRVHVALRKQFLYTVRLLFKLATYF</sequence>
<evidence type="ECO:0000256" key="2">
    <source>
        <dbReference type="SAM" id="SignalP"/>
    </source>
</evidence>
<comment type="caution">
    <text evidence="4">The sequence shown here is derived from an EMBL/GenBank/DDBJ whole genome shotgun (WGS) entry which is preliminary data.</text>
</comment>
<feature type="domain" description="Pectinesterase inhibitor" evidence="3">
    <location>
        <begin position="23"/>
        <end position="171"/>
    </location>
</feature>
<feature type="signal peptide" evidence="2">
    <location>
        <begin position="1"/>
        <end position="25"/>
    </location>
</feature>
<organism evidence="4 5">
    <name type="scientific">Populus tomentosa</name>
    <name type="common">Chinese white poplar</name>
    <dbReference type="NCBI Taxonomy" id="118781"/>
    <lineage>
        <taxon>Eukaryota</taxon>
        <taxon>Viridiplantae</taxon>
        <taxon>Streptophyta</taxon>
        <taxon>Embryophyta</taxon>
        <taxon>Tracheophyta</taxon>
        <taxon>Spermatophyta</taxon>
        <taxon>Magnoliopsida</taxon>
        <taxon>eudicotyledons</taxon>
        <taxon>Gunneridae</taxon>
        <taxon>Pentapetalae</taxon>
        <taxon>rosids</taxon>
        <taxon>fabids</taxon>
        <taxon>Malpighiales</taxon>
        <taxon>Salicaceae</taxon>
        <taxon>Saliceae</taxon>
        <taxon>Populus</taxon>
    </lineage>
</organism>